<dbReference type="PROSITE" id="PS51733">
    <property type="entry name" value="BPL_LPL_CATALYTIC"/>
    <property type="match status" value="1"/>
</dbReference>
<dbReference type="CDD" id="cd16442">
    <property type="entry name" value="BPL"/>
    <property type="match status" value="1"/>
</dbReference>
<dbReference type="AlphaFoldDB" id="A0A918PX96"/>
<sequence>MHKILANTLFLGKDINYMTDCHSTNDIAAAMLKEKSAIEGTIVITDRQLKGKGQRGNTWYSEPGQNLTFSLVLKPTFITARRHFDLNIIVALALKDTLTDINHQIQVKWPNDIVHPAEGKLGGILIENTIAGANIESSIIGIGLNLNQTDFPFPGASSLALLAGKTFDQWELLETFIRYLEGNYMELKKIGNISLKQRYQQGLYRKDIWCKYEDEQGAFEGIIQGVDEDGRLIIEKKDLSINFYNIKEVKFIQD</sequence>
<keyword evidence="1 6" id="KW-0436">Ligase</keyword>
<evidence type="ECO:0000256" key="4">
    <source>
        <dbReference type="ARBA" id="ARBA00047846"/>
    </source>
</evidence>
<keyword evidence="7" id="KW-1185">Reference proteome</keyword>
<dbReference type="PANTHER" id="PTHR12835">
    <property type="entry name" value="BIOTIN PROTEIN LIGASE"/>
    <property type="match status" value="1"/>
</dbReference>
<dbReference type="InterPro" id="IPR003142">
    <property type="entry name" value="BPL_C"/>
</dbReference>
<name>A0A918PX96_9BACT</name>
<dbReference type="PANTHER" id="PTHR12835:SF5">
    <property type="entry name" value="BIOTIN--PROTEIN LIGASE"/>
    <property type="match status" value="1"/>
</dbReference>
<dbReference type="Pfam" id="PF02237">
    <property type="entry name" value="BPL_C"/>
    <property type="match status" value="1"/>
</dbReference>
<evidence type="ECO:0000256" key="3">
    <source>
        <dbReference type="ARBA" id="ARBA00024227"/>
    </source>
</evidence>
<dbReference type="EC" id="6.3.4.15" evidence="3"/>
<comment type="catalytic activity">
    <reaction evidence="4">
        <text>biotin + L-lysyl-[protein] + ATP = N(6)-biotinyl-L-lysyl-[protein] + AMP + diphosphate + H(+)</text>
        <dbReference type="Rhea" id="RHEA:11756"/>
        <dbReference type="Rhea" id="RHEA-COMP:9752"/>
        <dbReference type="Rhea" id="RHEA-COMP:10505"/>
        <dbReference type="ChEBI" id="CHEBI:15378"/>
        <dbReference type="ChEBI" id="CHEBI:29969"/>
        <dbReference type="ChEBI" id="CHEBI:30616"/>
        <dbReference type="ChEBI" id="CHEBI:33019"/>
        <dbReference type="ChEBI" id="CHEBI:57586"/>
        <dbReference type="ChEBI" id="CHEBI:83144"/>
        <dbReference type="ChEBI" id="CHEBI:456215"/>
        <dbReference type="EC" id="6.3.4.15"/>
    </reaction>
</comment>
<protein>
    <recommendedName>
        <fullName evidence="3">biotin--[biotin carboxyl-carrier protein] ligase</fullName>
        <ecNumber evidence="3">6.3.4.15</ecNumber>
    </recommendedName>
</protein>
<dbReference type="InterPro" id="IPR004408">
    <property type="entry name" value="Biotin_CoA_COase_ligase"/>
</dbReference>
<feature type="domain" description="BPL/LPL catalytic" evidence="5">
    <location>
        <begin position="3"/>
        <end position="188"/>
    </location>
</feature>
<dbReference type="Proteomes" id="UP000619457">
    <property type="component" value="Unassembled WGS sequence"/>
</dbReference>
<dbReference type="GO" id="GO:0004077">
    <property type="term" value="F:biotin--[biotin carboxyl-carrier protein] ligase activity"/>
    <property type="evidence" value="ECO:0007669"/>
    <property type="project" value="UniProtKB-EC"/>
</dbReference>
<evidence type="ECO:0000313" key="7">
    <source>
        <dbReference type="Proteomes" id="UP000619457"/>
    </source>
</evidence>
<evidence type="ECO:0000256" key="1">
    <source>
        <dbReference type="ARBA" id="ARBA00022598"/>
    </source>
</evidence>
<keyword evidence="2" id="KW-0092">Biotin</keyword>
<proteinExistence type="predicted"/>
<dbReference type="NCBIfam" id="TIGR00121">
    <property type="entry name" value="birA_ligase"/>
    <property type="match status" value="1"/>
</dbReference>
<evidence type="ECO:0000259" key="5">
    <source>
        <dbReference type="PROSITE" id="PS51733"/>
    </source>
</evidence>
<dbReference type="GO" id="GO:0005737">
    <property type="term" value="C:cytoplasm"/>
    <property type="evidence" value="ECO:0007669"/>
    <property type="project" value="TreeGrafter"/>
</dbReference>
<dbReference type="RefSeq" id="WP_018473206.1">
    <property type="nucleotide sequence ID" value="NZ_BMWX01000003.1"/>
</dbReference>
<dbReference type="EMBL" id="BMWX01000003">
    <property type="protein sequence ID" value="GGZ26456.1"/>
    <property type="molecule type" value="Genomic_DNA"/>
</dbReference>
<reference evidence="6" key="1">
    <citation type="journal article" date="2014" name="Int. J. Syst. Evol. Microbiol.">
        <title>Complete genome sequence of Corynebacterium casei LMG S-19264T (=DSM 44701T), isolated from a smear-ripened cheese.</title>
        <authorList>
            <consortium name="US DOE Joint Genome Institute (JGI-PGF)"/>
            <person name="Walter F."/>
            <person name="Albersmeier A."/>
            <person name="Kalinowski J."/>
            <person name="Ruckert C."/>
        </authorList>
    </citation>
    <scope>NUCLEOTIDE SEQUENCE</scope>
    <source>
        <strain evidence="6">KCTC 12368</strain>
    </source>
</reference>
<dbReference type="Pfam" id="PF03099">
    <property type="entry name" value="BPL_LplA_LipB"/>
    <property type="match status" value="1"/>
</dbReference>
<comment type="caution">
    <text evidence="6">The sequence shown here is derived from an EMBL/GenBank/DDBJ whole genome shotgun (WGS) entry which is preliminary data.</text>
</comment>
<evidence type="ECO:0000313" key="6">
    <source>
        <dbReference type="EMBL" id="GGZ26456.1"/>
    </source>
</evidence>
<evidence type="ECO:0000256" key="2">
    <source>
        <dbReference type="ARBA" id="ARBA00023267"/>
    </source>
</evidence>
<dbReference type="SUPFAM" id="SSF55681">
    <property type="entry name" value="Class II aaRS and biotin synthetases"/>
    <property type="match status" value="1"/>
</dbReference>
<dbReference type="Gene3D" id="3.30.930.10">
    <property type="entry name" value="Bira Bifunctional Protein, Domain 2"/>
    <property type="match status" value="1"/>
</dbReference>
<dbReference type="InterPro" id="IPR004143">
    <property type="entry name" value="BPL_LPL_catalytic"/>
</dbReference>
<gene>
    <name evidence="6" type="ORF">GCM10007049_18920</name>
</gene>
<organism evidence="6 7">
    <name type="scientific">Echinicola pacifica</name>
    <dbReference type="NCBI Taxonomy" id="346377"/>
    <lineage>
        <taxon>Bacteria</taxon>
        <taxon>Pseudomonadati</taxon>
        <taxon>Bacteroidota</taxon>
        <taxon>Cytophagia</taxon>
        <taxon>Cytophagales</taxon>
        <taxon>Cyclobacteriaceae</taxon>
        <taxon>Echinicola</taxon>
    </lineage>
</organism>
<dbReference type="InterPro" id="IPR045864">
    <property type="entry name" value="aa-tRNA-synth_II/BPL/LPL"/>
</dbReference>
<accession>A0A918PX96</accession>
<reference evidence="6" key="2">
    <citation type="submission" date="2020-09" db="EMBL/GenBank/DDBJ databases">
        <authorList>
            <person name="Sun Q."/>
            <person name="Kim S."/>
        </authorList>
    </citation>
    <scope>NUCLEOTIDE SEQUENCE</scope>
    <source>
        <strain evidence="6">KCTC 12368</strain>
    </source>
</reference>